<dbReference type="SUPFAM" id="SSF54980">
    <property type="entry name" value="EF-G C-terminal domain-like"/>
    <property type="match status" value="1"/>
</dbReference>
<dbReference type="Pfam" id="PF14492">
    <property type="entry name" value="EFG_III"/>
    <property type="match status" value="1"/>
</dbReference>
<evidence type="ECO:0000313" key="5">
    <source>
        <dbReference type="EMBL" id="PAA86186.1"/>
    </source>
</evidence>
<dbReference type="Gene3D" id="3.30.70.240">
    <property type="match status" value="1"/>
</dbReference>
<dbReference type="PANTHER" id="PTHR43261">
    <property type="entry name" value="TRANSLATION ELONGATION FACTOR G-RELATED"/>
    <property type="match status" value="1"/>
</dbReference>
<dbReference type="InterPro" id="IPR031157">
    <property type="entry name" value="G_TR_CS"/>
</dbReference>
<proteinExistence type="predicted"/>
<dbReference type="GO" id="GO:0003924">
    <property type="term" value="F:GTPase activity"/>
    <property type="evidence" value="ECO:0007669"/>
    <property type="project" value="InterPro"/>
</dbReference>
<reference evidence="5 6" key="1">
    <citation type="submission" date="2017-06" db="EMBL/GenBank/DDBJ databases">
        <title>A platform for efficient transgenesis in Macrostomum lignano, a flatworm model organism for stem cell research.</title>
        <authorList>
            <person name="Berezikov E."/>
        </authorList>
    </citation>
    <scope>NUCLEOTIDE SEQUENCE [LARGE SCALE GENOMIC DNA]</scope>
    <source>
        <strain evidence="5">DV1</strain>
        <tissue evidence="5">Whole organism</tissue>
    </source>
</reference>
<dbReference type="OrthoDB" id="198619at2759"/>
<dbReference type="SUPFAM" id="SSF54211">
    <property type="entry name" value="Ribosomal protein S5 domain 2-like"/>
    <property type="match status" value="1"/>
</dbReference>
<keyword evidence="2" id="KW-0648">Protein biosynthesis</keyword>
<dbReference type="PROSITE" id="PS51722">
    <property type="entry name" value="G_TR_2"/>
    <property type="match status" value="1"/>
</dbReference>
<dbReference type="Gene3D" id="3.30.70.870">
    <property type="entry name" value="Elongation Factor G (Translational Gtpase), domain 3"/>
    <property type="match status" value="1"/>
</dbReference>
<dbReference type="Proteomes" id="UP000215902">
    <property type="component" value="Unassembled WGS sequence"/>
</dbReference>
<dbReference type="Gene3D" id="3.40.50.300">
    <property type="entry name" value="P-loop containing nucleotide triphosphate hydrolases"/>
    <property type="match status" value="1"/>
</dbReference>
<dbReference type="GO" id="GO:0005525">
    <property type="term" value="F:GTP binding"/>
    <property type="evidence" value="ECO:0007669"/>
    <property type="project" value="UniProtKB-KW"/>
</dbReference>
<feature type="domain" description="Tr-type G" evidence="4">
    <location>
        <begin position="18"/>
        <end position="285"/>
    </location>
</feature>
<feature type="non-terminal residue" evidence="5">
    <location>
        <position position="1"/>
    </location>
</feature>
<accession>A0A267GJL0</accession>
<organism evidence="5 6">
    <name type="scientific">Macrostomum lignano</name>
    <dbReference type="NCBI Taxonomy" id="282301"/>
    <lineage>
        <taxon>Eukaryota</taxon>
        <taxon>Metazoa</taxon>
        <taxon>Spiralia</taxon>
        <taxon>Lophotrochozoa</taxon>
        <taxon>Platyhelminthes</taxon>
        <taxon>Rhabditophora</taxon>
        <taxon>Macrostomorpha</taxon>
        <taxon>Macrostomida</taxon>
        <taxon>Macrostomidae</taxon>
        <taxon>Macrostomum</taxon>
    </lineage>
</organism>
<dbReference type="EMBL" id="NIVC01000291">
    <property type="protein sequence ID" value="PAA86186.1"/>
    <property type="molecule type" value="Genomic_DNA"/>
</dbReference>
<dbReference type="InterPro" id="IPR009000">
    <property type="entry name" value="Transl_B-barrel_sf"/>
</dbReference>
<gene>
    <name evidence="5" type="ORF">BOX15_Mlig017841g1</name>
</gene>
<evidence type="ECO:0000313" key="6">
    <source>
        <dbReference type="Proteomes" id="UP000215902"/>
    </source>
</evidence>
<name>A0A267GJL0_9PLAT</name>
<keyword evidence="6" id="KW-1185">Reference proteome</keyword>
<dbReference type="InterPro" id="IPR041095">
    <property type="entry name" value="EFG_II"/>
</dbReference>
<dbReference type="InterPro" id="IPR000795">
    <property type="entry name" value="T_Tr_GTP-bd_dom"/>
</dbReference>
<protein>
    <recommendedName>
        <fullName evidence="4">Tr-type G domain-containing protein</fullName>
    </recommendedName>
</protein>
<dbReference type="GO" id="GO:0032543">
    <property type="term" value="P:mitochondrial translation"/>
    <property type="evidence" value="ECO:0007669"/>
    <property type="project" value="TreeGrafter"/>
</dbReference>
<dbReference type="NCBIfam" id="TIGR00231">
    <property type="entry name" value="small_GTP"/>
    <property type="match status" value="1"/>
</dbReference>
<dbReference type="InterPro" id="IPR014721">
    <property type="entry name" value="Ribsml_uS5_D2-typ_fold_subgr"/>
</dbReference>
<dbReference type="SUPFAM" id="SSF52540">
    <property type="entry name" value="P-loop containing nucleoside triphosphate hydrolases"/>
    <property type="match status" value="1"/>
</dbReference>
<evidence type="ECO:0000256" key="1">
    <source>
        <dbReference type="ARBA" id="ARBA00022741"/>
    </source>
</evidence>
<comment type="caution">
    <text evidence="5">The sequence shown here is derived from an EMBL/GenBank/DDBJ whole genome shotgun (WGS) entry which is preliminary data.</text>
</comment>
<evidence type="ECO:0000259" key="4">
    <source>
        <dbReference type="PROSITE" id="PS51722"/>
    </source>
</evidence>
<dbReference type="STRING" id="282301.A0A267GJL0"/>
<dbReference type="Pfam" id="PF00009">
    <property type="entry name" value="GTP_EFTU"/>
    <property type="match status" value="1"/>
</dbReference>
<dbReference type="Gene3D" id="3.30.230.10">
    <property type="match status" value="1"/>
</dbReference>
<evidence type="ECO:0000256" key="2">
    <source>
        <dbReference type="ARBA" id="ARBA00022917"/>
    </source>
</evidence>
<dbReference type="PROSITE" id="PS00301">
    <property type="entry name" value="G_TR_1"/>
    <property type="match status" value="1"/>
</dbReference>
<dbReference type="PRINTS" id="PR00315">
    <property type="entry name" value="ELONGATNFCT"/>
</dbReference>
<dbReference type="GO" id="GO:0005739">
    <property type="term" value="C:mitochondrion"/>
    <property type="evidence" value="ECO:0007669"/>
    <property type="project" value="TreeGrafter"/>
</dbReference>
<dbReference type="PANTHER" id="PTHR43261:SF1">
    <property type="entry name" value="RIBOSOME-RELEASING FACTOR 2, MITOCHONDRIAL"/>
    <property type="match status" value="1"/>
</dbReference>
<sequence>RLTQFLLSGAASGGSSLARLRNFGIVAHIDAGKTTTTERILNAAGAIQAVGSVDRGDTVTDYLTQERQRGITIVSAAVAFKWKGHQLTLIDTPGHVDFAFEVERALCALDGVAVVLDATRGVQAQTVSVVRRARRLGLPALVFLNKLDLLPPARQLPAVRACLRAVATQLGLAPALINRPPASGGLDRLLPLLVDSQDAATADSELADDRRRLLEAVVETDDDLADKFLSDSLGGSISMATDVLPALARATRRLSLTPTLCGSAKLGAGIPELLDAVLQFLPPPEAPAEARQKQRLEALAFKTIKDPGRGPLTFFRIFSGRLQPKSSLFVRSGSGAQAAANSPHRCARVYRPFADEFTELPDGAGPGQIAAVSFGQLAGSAAGAVVTGDVVSDRPAGLADDPGTDADVAADAAGRRRRLPLLRPPDPVVFASVEAESPAWAKPLDEALTGLALEDPGLRLRTDEETGQTVLCGLGELHLQVAGQRLREQLGPNAFRLGPVTVSYRERLVAMATIDSYTLRTESHGAPVEVTVSLELLPRLPADEADSAAEANSETEVVFVNSEAQNWGQLPPQALRAVREGLAKGLRAGPLVRGQVTNCSVRLLRLAVVRAGQEGVPPAKFLQQVTSAIYSAVRHRLSADCMQLTEPLMRLRVDLAETSAPPAAFDALLTELARRHCSVERVDRGCSGGGFDDITVLEACGSVAQLAGLPSAVRSATSGHADLHLQLHGYRAVSDQQQAVRRIRFGA</sequence>
<dbReference type="InterPro" id="IPR020568">
    <property type="entry name" value="Ribosomal_Su5_D2-typ_SF"/>
</dbReference>
<dbReference type="InterPro" id="IPR035647">
    <property type="entry name" value="EFG_III/V"/>
</dbReference>
<evidence type="ECO:0000256" key="3">
    <source>
        <dbReference type="ARBA" id="ARBA00023134"/>
    </source>
</evidence>
<keyword evidence="1" id="KW-0547">Nucleotide-binding</keyword>
<dbReference type="SUPFAM" id="SSF50447">
    <property type="entry name" value="Translation proteins"/>
    <property type="match status" value="1"/>
</dbReference>
<dbReference type="Gene3D" id="2.40.30.10">
    <property type="entry name" value="Translation factors"/>
    <property type="match status" value="1"/>
</dbReference>
<dbReference type="GO" id="GO:0032790">
    <property type="term" value="P:ribosome disassembly"/>
    <property type="evidence" value="ECO:0007669"/>
    <property type="project" value="TreeGrafter"/>
</dbReference>
<dbReference type="InterPro" id="IPR005225">
    <property type="entry name" value="Small_GTP-bd"/>
</dbReference>
<dbReference type="AlphaFoldDB" id="A0A267GJL0"/>
<dbReference type="InterPro" id="IPR027417">
    <property type="entry name" value="P-loop_NTPase"/>
</dbReference>
<keyword evidence="3" id="KW-0342">GTP-binding</keyword>